<feature type="region of interest" description="Disordered" evidence="6">
    <location>
        <begin position="1"/>
        <end position="47"/>
    </location>
</feature>
<feature type="compositionally biased region" description="Basic and acidic residues" evidence="6">
    <location>
        <begin position="142"/>
        <end position="155"/>
    </location>
</feature>
<protein>
    <submittedName>
        <fullName evidence="9">Sigma-70 family RNA polymerase sigma factor</fullName>
    </submittedName>
</protein>
<dbReference type="Gene3D" id="1.10.10.10">
    <property type="entry name" value="Winged helix-like DNA-binding domain superfamily/Winged helix DNA-binding domain"/>
    <property type="match status" value="1"/>
</dbReference>
<dbReference type="SUPFAM" id="SSF88659">
    <property type="entry name" value="Sigma3 and sigma4 domains of RNA polymerase sigma factors"/>
    <property type="match status" value="1"/>
</dbReference>
<evidence type="ECO:0000256" key="1">
    <source>
        <dbReference type="ARBA" id="ARBA00010641"/>
    </source>
</evidence>
<sequence length="237" mass="25545">MTQPVRDRRVDGVRTPPRLRIVGPTTGPTPRDGTISGLEPAPDVKPAADASYPGWEDIYRDNVDRIYRLMFARVGNRPDAEDLTAEVFTTALRPLRVSASVGEVRAYLNAVARTALAAHWRRTLGVAVTVLDTEHLDALAAEATHDAPRPADRSDTTVSPAVTPPAGPDFVGGSVAAAEQILAALSPRYQRILRLRFLESRTIREAAAELGVSVANAKVLQHRALRKAAQLTPGGRP</sequence>
<comment type="caution">
    <text evidence="9">The sequence shown here is derived from an EMBL/GenBank/DDBJ whole genome shotgun (WGS) entry which is preliminary data.</text>
</comment>
<evidence type="ECO:0000256" key="5">
    <source>
        <dbReference type="ARBA" id="ARBA00023163"/>
    </source>
</evidence>
<organism evidence="9 10">
    <name type="scientific">Frankia umida</name>
    <dbReference type="NCBI Taxonomy" id="573489"/>
    <lineage>
        <taxon>Bacteria</taxon>
        <taxon>Bacillati</taxon>
        <taxon>Actinomycetota</taxon>
        <taxon>Actinomycetes</taxon>
        <taxon>Frankiales</taxon>
        <taxon>Frankiaceae</taxon>
        <taxon>Frankia</taxon>
    </lineage>
</organism>
<dbReference type="InterPro" id="IPR039425">
    <property type="entry name" value="RNA_pol_sigma-70-like"/>
</dbReference>
<feature type="domain" description="RNA polymerase sigma-70 region 4" evidence="8">
    <location>
        <begin position="182"/>
        <end position="227"/>
    </location>
</feature>
<evidence type="ECO:0000256" key="2">
    <source>
        <dbReference type="ARBA" id="ARBA00023015"/>
    </source>
</evidence>
<dbReference type="RefSeq" id="WP_248826347.1">
    <property type="nucleotide sequence ID" value="NZ_JALKFT010000029.1"/>
</dbReference>
<evidence type="ECO:0000313" key="9">
    <source>
        <dbReference type="EMBL" id="MCK9878222.1"/>
    </source>
</evidence>
<dbReference type="InterPro" id="IPR036388">
    <property type="entry name" value="WH-like_DNA-bd_sf"/>
</dbReference>
<feature type="compositionally biased region" description="Low complexity" evidence="6">
    <location>
        <begin position="23"/>
        <end position="34"/>
    </location>
</feature>
<dbReference type="Pfam" id="PF04545">
    <property type="entry name" value="Sigma70_r4"/>
    <property type="match status" value="1"/>
</dbReference>
<dbReference type="PANTHER" id="PTHR43133">
    <property type="entry name" value="RNA POLYMERASE ECF-TYPE SIGMA FACTO"/>
    <property type="match status" value="1"/>
</dbReference>
<keyword evidence="5" id="KW-0804">Transcription</keyword>
<evidence type="ECO:0000256" key="6">
    <source>
        <dbReference type="SAM" id="MobiDB-lite"/>
    </source>
</evidence>
<dbReference type="InterPro" id="IPR007630">
    <property type="entry name" value="RNA_pol_sigma70_r4"/>
</dbReference>
<dbReference type="EMBL" id="JALKFT010000029">
    <property type="protein sequence ID" value="MCK9878222.1"/>
    <property type="molecule type" value="Genomic_DNA"/>
</dbReference>
<evidence type="ECO:0000256" key="3">
    <source>
        <dbReference type="ARBA" id="ARBA00023082"/>
    </source>
</evidence>
<feature type="region of interest" description="Disordered" evidence="6">
    <location>
        <begin position="142"/>
        <end position="165"/>
    </location>
</feature>
<reference evidence="9 10" key="1">
    <citation type="submission" date="2022-04" db="EMBL/GenBank/DDBJ databases">
        <title>Genome diversity in the genus Frankia.</title>
        <authorList>
            <person name="Carlos-Shanley C."/>
            <person name="Hahn D."/>
        </authorList>
    </citation>
    <scope>NUCLEOTIDE SEQUENCE [LARGE SCALE GENOMIC DNA]</scope>
    <source>
        <strain evidence="9 10">Ag45/Mut15</strain>
    </source>
</reference>
<dbReference type="Proteomes" id="UP001201873">
    <property type="component" value="Unassembled WGS sequence"/>
</dbReference>
<comment type="similarity">
    <text evidence="1">Belongs to the sigma-70 factor family. ECF subfamily.</text>
</comment>
<evidence type="ECO:0000313" key="10">
    <source>
        <dbReference type="Proteomes" id="UP001201873"/>
    </source>
</evidence>
<dbReference type="Gene3D" id="1.10.1740.10">
    <property type="match status" value="1"/>
</dbReference>
<dbReference type="InterPro" id="IPR013324">
    <property type="entry name" value="RNA_pol_sigma_r3/r4-like"/>
</dbReference>
<dbReference type="SUPFAM" id="SSF88946">
    <property type="entry name" value="Sigma2 domain of RNA polymerase sigma factors"/>
    <property type="match status" value="1"/>
</dbReference>
<keyword evidence="10" id="KW-1185">Reference proteome</keyword>
<keyword evidence="4" id="KW-0238">DNA-binding</keyword>
<dbReference type="Pfam" id="PF04542">
    <property type="entry name" value="Sigma70_r2"/>
    <property type="match status" value="1"/>
</dbReference>
<keyword evidence="3" id="KW-0731">Sigma factor</keyword>
<feature type="domain" description="RNA polymerase sigma-70 region 2" evidence="7">
    <location>
        <begin position="58"/>
        <end position="122"/>
    </location>
</feature>
<dbReference type="CDD" id="cd06171">
    <property type="entry name" value="Sigma70_r4"/>
    <property type="match status" value="1"/>
</dbReference>
<evidence type="ECO:0000256" key="4">
    <source>
        <dbReference type="ARBA" id="ARBA00023125"/>
    </source>
</evidence>
<evidence type="ECO:0000259" key="7">
    <source>
        <dbReference type="Pfam" id="PF04542"/>
    </source>
</evidence>
<accession>A0ABT0K335</accession>
<dbReference type="InterPro" id="IPR007627">
    <property type="entry name" value="RNA_pol_sigma70_r2"/>
</dbReference>
<keyword evidence="2" id="KW-0805">Transcription regulation</keyword>
<evidence type="ECO:0000259" key="8">
    <source>
        <dbReference type="Pfam" id="PF04545"/>
    </source>
</evidence>
<name>A0ABT0K335_9ACTN</name>
<proteinExistence type="inferred from homology"/>
<dbReference type="PANTHER" id="PTHR43133:SF57">
    <property type="entry name" value="RNA POLYMERASE SIGMA-70 FACTOR"/>
    <property type="match status" value="1"/>
</dbReference>
<gene>
    <name evidence="9" type="ORF">MXD59_21035</name>
</gene>
<dbReference type="InterPro" id="IPR013325">
    <property type="entry name" value="RNA_pol_sigma_r2"/>
</dbReference>
<feature type="compositionally biased region" description="Basic and acidic residues" evidence="6">
    <location>
        <begin position="1"/>
        <end position="12"/>
    </location>
</feature>